<gene>
    <name evidence="2" type="ORF">LX03_02820</name>
    <name evidence="3" type="ORF">PO250_06430</name>
</gene>
<dbReference type="Proteomes" id="UP001220670">
    <property type="component" value="Unassembled WGS sequence"/>
</dbReference>
<feature type="transmembrane region" description="Helical" evidence="1">
    <location>
        <begin position="30"/>
        <end position="53"/>
    </location>
</feature>
<evidence type="ECO:0000313" key="2">
    <source>
        <dbReference type="EMBL" id="KGL67238.1"/>
    </source>
</evidence>
<reference evidence="3" key="2">
    <citation type="submission" date="2023-01" db="EMBL/GenBank/DDBJ databases">
        <title>Genome analysis of 13 Lactobacillus isolated from gut of wild boar.</title>
        <authorList>
            <person name="Papp P."/>
            <person name="Libisch B."/>
            <person name="Nagy T."/>
            <person name="Olasz F."/>
        </authorList>
    </citation>
    <scope>NUCLEOTIDE SEQUENCE</scope>
    <source>
        <strain evidence="3">F146</strain>
    </source>
</reference>
<accession>A0A099YE81</accession>
<sequence length="132" mass="15195">MTHATVILTFIWGLLEAMQSFTTWLNKISVYIFIGYLVTMTVVYIVCIIAYSYKLQQIIKKLADNNDGLTNQHEIDLADKQQLLRELGINQKIVEVLITAIPSENLNEVSQRIGLMKEVYNIDERNEDSKDN</sequence>
<dbReference type="Proteomes" id="UP000030001">
    <property type="component" value="Unassembled WGS sequence"/>
</dbReference>
<dbReference type="AlphaFoldDB" id="A0A099YE81"/>
<name>A0A099YE81_LIMMU</name>
<keyword evidence="1" id="KW-0472">Membrane</keyword>
<keyword evidence="1" id="KW-1133">Transmembrane helix</keyword>
<keyword evidence="1" id="KW-0812">Transmembrane</keyword>
<evidence type="ECO:0000313" key="4">
    <source>
        <dbReference type="Proteomes" id="UP000030001"/>
    </source>
</evidence>
<evidence type="ECO:0000313" key="3">
    <source>
        <dbReference type="EMBL" id="MDC2829942.1"/>
    </source>
</evidence>
<organism evidence="2 4">
    <name type="scientific">Limosilactobacillus mucosae</name>
    <name type="common">Lactobacillus mucosae</name>
    <dbReference type="NCBI Taxonomy" id="97478"/>
    <lineage>
        <taxon>Bacteria</taxon>
        <taxon>Bacillati</taxon>
        <taxon>Bacillota</taxon>
        <taxon>Bacilli</taxon>
        <taxon>Lactobacillales</taxon>
        <taxon>Lactobacillaceae</taxon>
        <taxon>Limosilactobacillus</taxon>
    </lineage>
</organism>
<reference evidence="2 4" key="1">
    <citation type="submission" date="2014-09" db="EMBL/GenBank/DDBJ databases">
        <title>Lactobacillus mucosae CRL573 Genome Sequencing.</title>
        <authorList>
            <person name="Bleckwedel J."/>
            <person name="Teran L.C."/>
            <person name="Bonacina J."/>
            <person name="Saavedra L."/>
            <person name="Mozzi F.B."/>
            <person name="Raya R.R."/>
        </authorList>
    </citation>
    <scope>NUCLEOTIDE SEQUENCE [LARGE SCALE GENOMIC DNA]</scope>
    <source>
        <strain evidence="2 4">CRL573</strain>
    </source>
</reference>
<proteinExistence type="predicted"/>
<dbReference type="EMBL" id="JROC01000026">
    <property type="protein sequence ID" value="KGL67238.1"/>
    <property type="molecule type" value="Genomic_DNA"/>
</dbReference>
<evidence type="ECO:0000256" key="1">
    <source>
        <dbReference type="SAM" id="Phobius"/>
    </source>
</evidence>
<dbReference type="RefSeq" id="WP_034539517.1">
    <property type="nucleotide sequence ID" value="NZ_CP186923.1"/>
</dbReference>
<protein>
    <submittedName>
        <fullName evidence="2">Uncharacterized protein</fullName>
    </submittedName>
</protein>
<dbReference type="EMBL" id="JAQONE010000022">
    <property type="protein sequence ID" value="MDC2829942.1"/>
    <property type="molecule type" value="Genomic_DNA"/>
</dbReference>
<comment type="caution">
    <text evidence="2">The sequence shown here is derived from an EMBL/GenBank/DDBJ whole genome shotgun (WGS) entry which is preliminary data.</text>
</comment>